<dbReference type="SUPFAM" id="SSF50475">
    <property type="entry name" value="FMN-binding split barrel"/>
    <property type="match status" value="1"/>
</dbReference>
<evidence type="ECO:0000313" key="2">
    <source>
        <dbReference type="Proteomes" id="UP000783863"/>
    </source>
</evidence>
<gene>
    <name evidence="1" type="ORF">EGD98_05990</name>
</gene>
<keyword evidence="2" id="KW-1185">Reference proteome</keyword>
<name>A0A8J8C7D1_9EURY</name>
<dbReference type="Proteomes" id="UP000783863">
    <property type="component" value="Unassembled WGS sequence"/>
</dbReference>
<dbReference type="Pfam" id="PF12900">
    <property type="entry name" value="Pyridox_ox_2"/>
    <property type="match status" value="1"/>
</dbReference>
<protein>
    <submittedName>
        <fullName evidence="1">Pyridoxamine 5'-phosphate oxidase family protein</fullName>
    </submittedName>
</protein>
<dbReference type="RefSeq" id="WP_220587437.1">
    <property type="nucleotide sequence ID" value="NZ_RKLQ01000001.1"/>
</dbReference>
<dbReference type="Gene3D" id="2.30.110.10">
    <property type="entry name" value="Electron Transport, Fmn-binding Protein, Chain A"/>
    <property type="match status" value="1"/>
</dbReference>
<accession>A0A8J8C7D1</accession>
<proteinExistence type="predicted"/>
<dbReference type="InterPro" id="IPR024747">
    <property type="entry name" value="Pyridox_Oxase-rel"/>
</dbReference>
<dbReference type="EMBL" id="RKLQ01000001">
    <property type="protein sequence ID" value="MBX0303221.1"/>
    <property type="molecule type" value="Genomic_DNA"/>
</dbReference>
<dbReference type="InterPro" id="IPR012349">
    <property type="entry name" value="Split_barrel_FMN-bd"/>
</dbReference>
<reference evidence="1" key="1">
    <citation type="submission" date="2021-06" db="EMBL/GenBank/DDBJ databases">
        <title>Halomicroarcula sp. F24A a new haloarchaeum isolated from saline soil.</title>
        <authorList>
            <person name="Duran-Viseras A."/>
            <person name="Sanchez-Porro C."/>
            <person name="Ventosa A."/>
        </authorList>
    </citation>
    <scope>NUCLEOTIDE SEQUENCE</scope>
    <source>
        <strain evidence="1">F24A</strain>
    </source>
</reference>
<sequence>MPTETYGQWMGTPMDSRDIDRLLTDTGWGVLSLAEDDEPYSIPVSFGYDGEDVFLALIRDSPENTKFEFVDDGQRARLLVTDIGGRFDWQSIAVTGTSRALSRDSGEWDNAVETLDDNAWFSTDFERAEGIEEITVWRLETDEIRGLEVKEDEN</sequence>
<comment type="caution">
    <text evidence="1">The sequence shown here is derived from an EMBL/GenBank/DDBJ whole genome shotgun (WGS) entry which is preliminary data.</text>
</comment>
<evidence type="ECO:0000313" key="1">
    <source>
        <dbReference type="EMBL" id="MBX0303221.1"/>
    </source>
</evidence>
<organism evidence="1 2">
    <name type="scientific">Haloarcula salinisoli</name>
    <dbReference type="NCBI Taxonomy" id="2487746"/>
    <lineage>
        <taxon>Archaea</taxon>
        <taxon>Methanobacteriati</taxon>
        <taxon>Methanobacteriota</taxon>
        <taxon>Stenosarchaea group</taxon>
        <taxon>Halobacteria</taxon>
        <taxon>Halobacteriales</taxon>
        <taxon>Haloarculaceae</taxon>
        <taxon>Haloarcula</taxon>
    </lineage>
</organism>
<dbReference type="AlphaFoldDB" id="A0A8J8C7D1"/>